<name>A0A4Z2HYI9_9TELE</name>
<evidence type="ECO:0000313" key="3">
    <source>
        <dbReference type="Proteomes" id="UP000314294"/>
    </source>
</evidence>
<keyword evidence="3" id="KW-1185">Reference proteome</keyword>
<feature type="region of interest" description="Disordered" evidence="1">
    <location>
        <begin position="193"/>
        <end position="247"/>
    </location>
</feature>
<feature type="compositionally biased region" description="Basic and acidic residues" evidence="1">
    <location>
        <begin position="193"/>
        <end position="205"/>
    </location>
</feature>
<feature type="compositionally biased region" description="Basic and acidic residues" evidence="1">
    <location>
        <begin position="214"/>
        <end position="225"/>
    </location>
</feature>
<gene>
    <name evidence="2" type="ORF">EYF80_019011</name>
</gene>
<dbReference type="EMBL" id="SRLO01000159">
    <property type="protein sequence ID" value="TNN70728.1"/>
    <property type="molecule type" value="Genomic_DNA"/>
</dbReference>
<evidence type="ECO:0000313" key="2">
    <source>
        <dbReference type="EMBL" id="TNN70728.1"/>
    </source>
</evidence>
<reference evidence="2 3" key="1">
    <citation type="submission" date="2019-03" db="EMBL/GenBank/DDBJ databases">
        <title>First draft genome of Liparis tanakae, snailfish: a comprehensive survey of snailfish specific genes.</title>
        <authorList>
            <person name="Kim W."/>
            <person name="Song I."/>
            <person name="Jeong J.-H."/>
            <person name="Kim D."/>
            <person name="Kim S."/>
            <person name="Ryu S."/>
            <person name="Song J.Y."/>
            <person name="Lee S.K."/>
        </authorList>
    </citation>
    <scope>NUCLEOTIDE SEQUENCE [LARGE SCALE GENOMIC DNA]</scope>
    <source>
        <tissue evidence="2">Muscle</tissue>
    </source>
</reference>
<comment type="caution">
    <text evidence="2">The sequence shown here is derived from an EMBL/GenBank/DDBJ whole genome shotgun (WGS) entry which is preliminary data.</text>
</comment>
<evidence type="ECO:0000256" key="1">
    <source>
        <dbReference type="SAM" id="MobiDB-lite"/>
    </source>
</evidence>
<organism evidence="2 3">
    <name type="scientific">Liparis tanakae</name>
    <name type="common">Tanaka's snailfish</name>
    <dbReference type="NCBI Taxonomy" id="230148"/>
    <lineage>
        <taxon>Eukaryota</taxon>
        <taxon>Metazoa</taxon>
        <taxon>Chordata</taxon>
        <taxon>Craniata</taxon>
        <taxon>Vertebrata</taxon>
        <taxon>Euteleostomi</taxon>
        <taxon>Actinopterygii</taxon>
        <taxon>Neopterygii</taxon>
        <taxon>Teleostei</taxon>
        <taxon>Neoteleostei</taxon>
        <taxon>Acanthomorphata</taxon>
        <taxon>Eupercaria</taxon>
        <taxon>Perciformes</taxon>
        <taxon>Cottioidei</taxon>
        <taxon>Cottales</taxon>
        <taxon>Liparidae</taxon>
        <taxon>Liparis</taxon>
    </lineage>
</organism>
<proteinExistence type="predicted"/>
<dbReference type="Proteomes" id="UP000314294">
    <property type="component" value="Unassembled WGS sequence"/>
</dbReference>
<accession>A0A4Z2HYI9</accession>
<feature type="compositionally biased region" description="Basic and acidic residues" evidence="1">
    <location>
        <begin position="233"/>
        <end position="247"/>
    </location>
</feature>
<protein>
    <submittedName>
        <fullName evidence="2">Uncharacterized protein</fullName>
    </submittedName>
</protein>
<sequence length="247" mass="27692">MFSALQSSWAVTVSMPGAGRLVRGNKRFCCNSVYDRFSHSVATSPKSFRRVHKMNLVSGERYLVEVLTPTNSGEDSRGKSFGKPRARGTVFTIQADPRTSRDTTLTALSILTLGIKADDRDYKRANLRVLKLKSLCGFTSASTIITQNITVTTATTVVLMAARRNIAEDRAGKQTNKKCKKQCEKVLIRGMRDSGTRDTARDAGPVRKMKQKRQRMERIKQRCRLEGFGAPRTQRERNEGRGTKEEV</sequence>
<dbReference type="AlphaFoldDB" id="A0A4Z2HYI9"/>